<keyword evidence="1" id="KW-0732">Signal</keyword>
<reference evidence="3 4" key="1">
    <citation type="submission" date="2018-08" db="EMBL/GenBank/DDBJ databases">
        <title>Genomic Encyclopedia of Archaeal and Bacterial Type Strains, Phase II (KMG-II): from individual species to whole genera.</title>
        <authorList>
            <person name="Goeker M."/>
        </authorList>
    </citation>
    <scope>NUCLEOTIDE SEQUENCE [LARGE SCALE GENOMIC DNA]</scope>
    <source>
        <strain evidence="3 4">DSM 45791</strain>
    </source>
</reference>
<gene>
    <name evidence="3" type="ORF">BCF44_105445</name>
</gene>
<evidence type="ECO:0000313" key="3">
    <source>
        <dbReference type="EMBL" id="REH48586.1"/>
    </source>
</evidence>
<dbReference type="OrthoDB" id="3623953at2"/>
<dbReference type="AlphaFoldDB" id="A0A3E0HQR8"/>
<comment type="caution">
    <text evidence="3">The sequence shown here is derived from an EMBL/GenBank/DDBJ whole genome shotgun (WGS) entry which is preliminary data.</text>
</comment>
<dbReference type="EMBL" id="QUNO01000005">
    <property type="protein sequence ID" value="REH48586.1"/>
    <property type="molecule type" value="Genomic_DNA"/>
</dbReference>
<name>A0A3E0HQR8_9PSEU</name>
<evidence type="ECO:0000313" key="4">
    <source>
        <dbReference type="Proteomes" id="UP000256269"/>
    </source>
</evidence>
<protein>
    <submittedName>
        <fullName evidence="3">Uncharacterized protein DUF4232</fullName>
    </submittedName>
</protein>
<evidence type="ECO:0000256" key="1">
    <source>
        <dbReference type="SAM" id="SignalP"/>
    </source>
</evidence>
<proteinExistence type="predicted"/>
<dbReference type="RefSeq" id="WP_116175335.1">
    <property type="nucleotide sequence ID" value="NZ_CP144375.1"/>
</dbReference>
<feature type="domain" description="DUF4232" evidence="2">
    <location>
        <begin position="32"/>
        <end position="156"/>
    </location>
</feature>
<organism evidence="3 4">
    <name type="scientific">Kutzneria buriramensis</name>
    <dbReference type="NCBI Taxonomy" id="1045776"/>
    <lineage>
        <taxon>Bacteria</taxon>
        <taxon>Bacillati</taxon>
        <taxon>Actinomycetota</taxon>
        <taxon>Actinomycetes</taxon>
        <taxon>Pseudonocardiales</taxon>
        <taxon>Pseudonocardiaceae</taxon>
        <taxon>Kutzneria</taxon>
    </lineage>
</organism>
<dbReference type="InterPro" id="IPR025326">
    <property type="entry name" value="DUF4232"/>
</dbReference>
<sequence>MNIKAFAAIGLAGIAVFATAGTASAMPGDHLCTANEVTARLVAGDPGAGQRYANVQFTAKPDRGCSLQGAQPVSLAGAPGIDVVTDRGEGKLVTIANGESASMLLHWSGINAPAQQVTPSSVKITLAHDTFITLPWNQGPLDDSQEAHGLRVSAVQPGAAQY</sequence>
<keyword evidence="4" id="KW-1185">Reference proteome</keyword>
<feature type="signal peptide" evidence="1">
    <location>
        <begin position="1"/>
        <end position="25"/>
    </location>
</feature>
<evidence type="ECO:0000259" key="2">
    <source>
        <dbReference type="Pfam" id="PF14016"/>
    </source>
</evidence>
<dbReference type="Pfam" id="PF14016">
    <property type="entry name" value="DUF4232"/>
    <property type="match status" value="1"/>
</dbReference>
<dbReference type="Proteomes" id="UP000256269">
    <property type="component" value="Unassembled WGS sequence"/>
</dbReference>
<feature type="chain" id="PRO_5017536165" evidence="1">
    <location>
        <begin position="26"/>
        <end position="162"/>
    </location>
</feature>
<accession>A0A3E0HQR8</accession>